<dbReference type="OrthoDB" id="7876754at2"/>
<keyword evidence="1" id="KW-1133">Transmembrane helix</keyword>
<comment type="caution">
    <text evidence="2">The sequence shown here is derived from an EMBL/GenBank/DDBJ whole genome shotgun (WGS) entry which is preliminary data.</text>
</comment>
<evidence type="ECO:0000256" key="1">
    <source>
        <dbReference type="SAM" id="Phobius"/>
    </source>
</evidence>
<name>K2HE77_9RHOB</name>
<dbReference type="Proteomes" id="UP000006765">
    <property type="component" value="Unassembled WGS sequence"/>
</dbReference>
<evidence type="ECO:0000313" key="2">
    <source>
        <dbReference type="EMBL" id="EKE44842.1"/>
    </source>
</evidence>
<reference evidence="2 3" key="1">
    <citation type="journal article" date="2012" name="J. Bacteriol.">
        <title>Draft Genome Sequence of Oceaniovalibus guishaninsula JLT2003T.</title>
        <authorList>
            <person name="Tang K."/>
            <person name="Liu K."/>
            <person name="Jiao N."/>
        </authorList>
    </citation>
    <scope>NUCLEOTIDE SEQUENCE [LARGE SCALE GENOMIC DNA]</scope>
    <source>
        <strain evidence="2 3">JLT2003</strain>
    </source>
</reference>
<keyword evidence="1" id="KW-0472">Membrane</keyword>
<evidence type="ECO:0000313" key="3">
    <source>
        <dbReference type="Proteomes" id="UP000006765"/>
    </source>
</evidence>
<dbReference type="STRING" id="1231392.OCGS_1075"/>
<dbReference type="EMBL" id="AMGO01000013">
    <property type="protein sequence ID" value="EKE44842.1"/>
    <property type="molecule type" value="Genomic_DNA"/>
</dbReference>
<dbReference type="RefSeq" id="WP_007426227.1">
    <property type="nucleotide sequence ID" value="NZ_AMGO01000013.1"/>
</dbReference>
<organism evidence="2 3">
    <name type="scientific">Oceaniovalibus guishaninsula JLT2003</name>
    <dbReference type="NCBI Taxonomy" id="1231392"/>
    <lineage>
        <taxon>Bacteria</taxon>
        <taxon>Pseudomonadati</taxon>
        <taxon>Pseudomonadota</taxon>
        <taxon>Alphaproteobacteria</taxon>
        <taxon>Rhodobacterales</taxon>
        <taxon>Roseobacteraceae</taxon>
        <taxon>Oceaniovalibus</taxon>
    </lineage>
</organism>
<accession>K2HE77</accession>
<keyword evidence="1" id="KW-0812">Transmembrane</keyword>
<evidence type="ECO:0008006" key="4">
    <source>
        <dbReference type="Google" id="ProtNLM"/>
    </source>
</evidence>
<dbReference type="AlphaFoldDB" id="K2HE77"/>
<feature type="transmembrane region" description="Helical" evidence="1">
    <location>
        <begin position="36"/>
        <end position="55"/>
    </location>
</feature>
<sequence>MRHLTATILTLLPGAALAQGYDRPVPGVHDATAELWFLAASIAFLAALLAVHLLVNRKP</sequence>
<gene>
    <name evidence="2" type="ORF">OCGS_1075</name>
</gene>
<protein>
    <recommendedName>
        <fullName evidence="4">Protein NnrT</fullName>
    </recommendedName>
</protein>
<keyword evidence="3" id="KW-1185">Reference proteome</keyword>
<proteinExistence type="predicted"/>